<keyword evidence="2" id="KW-1185">Reference proteome</keyword>
<dbReference type="RefSeq" id="WP_105863732.1">
    <property type="nucleotide sequence ID" value="NZ_PUEJ01000007.1"/>
</dbReference>
<name>A0A2S9Q8Q6_9HYPH</name>
<dbReference type="GO" id="GO:0018493">
    <property type="term" value="F:formylmethanofuran dehydrogenase activity"/>
    <property type="evidence" value="ECO:0007669"/>
    <property type="project" value="InterPro"/>
</dbReference>
<dbReference type="InterPro" id="IPR036485">
    <property type="entry name" value="Glu_synth_asu_C_sf"/>
</dbReference>
<dbReference type="PANTHER" id="PTHR39673">
    <property type="entry name" value="TUNGSTEN FORMYLMETHANOFURAN DEHYDROGENASE, SUBUNIT C (FWDC)"/>
    <property type="match status" value="1"/>
</dbReference>
<dbReference type="GO" id="GO:0015948">
    <property type="term" value="P:methanogenesis"/>
    <property type="evidence" value="ECO:0007669"/>
    <property type="project" value="InterPro"/>
</dbReference>
<evidence type="ECO:0000313" key="2">
    <source>
        <dbReference type="Proteomes" id="UP000237682"/>
    </source>
</evidence>
<dbReference type="AlphaFoldDB" id="A0A2S9Q8Q6"/>
<gene>
    <name evidence="1" type="ORF">C5L14_19425</name>
</gene>
<evidence type="ECO:0000313" key="1">
    <source>
        <dbReference type="EMBL" id="PRH85735.1"/>
    </source>
</evidence>
<comment type="caution">
    <text evidence="1">The sequence shown here is derived from an EMBL/GenBank/DDBJ whole genome shotgun (WGS) entry which is preliminary data.</text>
</comment>
<protein>
    <submittedName>
        <fullName evidence="1">Formylmethanofuran dehydrogenase subunit C</fullName>
    </submittedName>
</protein>
<dbReference type="Proteomes" id="UP000237682">
    <property type="component" value="Unassembled WGS sequence"/>
</dbReference>
<dbReference type="NCBIfam" id="TIGR03122">
    <property type="entry name" value="one_C_dehyd_C"/>
    <property type="match status" value="1"/>
</dbReference>
<dbReference type="SUPFAM" id="SSF69336">
    <property type="entry name" value="Alpha subunit of glutamate synthase, C-terminal domain"/>
    <property type="match status" value="1"/>
</dbReference>
<reference evidence="1 2" key="1">
    <citation type="submission" date="2018-02" db="EMBL/GenBank/DDBJ databases">
        <title>Whole genome sequencing of endophytic bacterium.</title>
        <authorList>
            <person name="Eedara R."/>
            <person name="Podile A.R."/>
        </authorList>
    </citation>
    <scope>NUCLEOTIDE SEQUENCE [LARGE SCALE GENOMIC DNA]</scope>
    <source>
        <strain evidence="1 2">RP1T</strain>
    </source>
</reference>
<dbReference type="OrthoDB" id="7302713at2"/>
<proteinExistence type="predicted"/>
<dbReference type="PANTHER" id="PTHR39673:SF5">
    <property type="entry name" value="TUNGSTEN-CONTAINING FORMYLMETHANOFURAN DEHYDROGENASE 2 SUBUNIT C"/>
    <property type="match status" value="1"/>
</dbReference>
<dbReference type="EMBL" id="PUEJ01000007">
    <property type="protein sequence ID" value="PRH85735.1"/>
    <property type="molecule type" value="Genomic_DNA"/>
</dbReference>
<sequence>MSALTFRLREAPPERLDLSGLVPHRIGALSLSDIERLPIGTSRIGVAVADIFTVSEGERGEIRFQGGSSRFDLLGAGLESGQLTVEGDVGQRLGQAMRGGSIEITGNAGPFAASAATGGLVRIAGHADERAGGAIHGAMHGLDGATLVIEGDAGDRLGERMRRGLILVGGRAGDYVGSSLIAGTIIAPAVGDNPGYGMRRGTIIAAEHGVLLPSLVPTGRHRLVVAQLLRRAVARIRPQSAELVTEQAERRAGDLATLGKGELLMPAS</sequence>
<dbReference type="InterPro" id="IPR017550">
    <property type="entry name" value="Formylmethanofuran_DH_suC"/>
</dbReference>
<organism evidence="1 2">
    <name type="scientific">Labrys okinawensis</name>
    <dbReference type="NCBI Taxonomy" id="346911"/>
    <lineage>
        <taxon>Bacteria</taxon>
        <taxon>Pseudomonadati</taxon>
        <taxon>Pseudomonadota</taxon>
        <taxon>Alphaproteobacteria</taxon>
        <taxon>Hyphomicrobiales</taxon>
        <taxon>Xanthobacteraceae</taxon>
        <taxon>Labrys</taxon>
    </lineage>
</organism>
<accession>A0A2S9Q8Q6</accession>
<dbReference type="Gene3D" id="2.160.20.60">
    <property type="entry name" value="Glutamate synthase, alpha subunit, C-terminal domain"/>
    <property type="match status" value="1"/>
</dbReference>
<dbReference type="GO" id="GO:0046914">
    <property type="term" value="F:transition metal ion binding"/>
    <property type="evidence" value="ECO:0007669"/>
    <property type="project" value="InterPro"/>
</dbReference>